<gene>
    <name evidence="1" type="ORF">A2610_00030</name>
</gene>
<dbReference type="Gene3D" id="3.10.28.10">
    <property type="entry name" value="Homing endonucleases"/>
    <property type="match status" value="1"/>
</dbReference>
<dbReference type="AlphaFoldDB" id="A0A1F8DYP0"/>
<organism evidence="1 2">
    <name type="scientific">Candidatus Wolfebacteria bacterium RIFOXYD1_FULL_48_65</name>
    <dbReference type="NCBI Taxonomy" id="1802561"/>
    <lineage>
        <taxon>Bacteria</taxon>
        <taxon>Candidatus Wolfeibacteriota</taxon>
    </lineage>
</organism>
<name>A0A1F8DYP0_9BACT</name>
<dbReference type="InterPro" id="IPR027434">
    <property type="entry name" value="Homing_endonucl"/>
</dbReference>
<accession>A0A1F8DYP0</accession>
<reference evidence="1 2" key="1">
    <citation type="journal article" date="2016" name="Nat. Commun.">
        <title>Thousands of microbial genomes shed light on interconnected biogeochemical processes in an aquifer system.</title>
        <authorList>
            <person name="Anantharaman K."/>
            <person name="Brown C.T."/>
            <person name="Hug L.A."/>
            <person name="Sharon I."/>
            <person name="Castelle C.J."/>
            <person name="Probst A.J."/>
            <person name="Thomas B.C."/>
            <person name="Singh A."/>
            <person name="Wilkins M.J."/>
            <person name="Karaoz U."/>
            <person name="Brodie E.L."/>
            <person name="Williams K.H."/>
            <person name="Hubbard S.S."/>
            <person name="Banfield J.F."/>
        </authorList>
    </citation>
    <scope>NUCLEOTIDE SEQUENCE [LARGE SCALE GENOMIC DNA]</scope>
</reference>
<dbReference type="Proteomes" id="UP000179057">
    <property type="component" value="Unassembled WGS sequence"/>
</dbReference>
<sequence>MKPLGKVRLEWSPEFAYAIGLIVTDGSLSKDGRHIVLVSKDLEMINNFRECLGISNKTEGHTSGYTEKKDYFRIQLGDRIFYDFLIEIGLMPNKTKILKEINIPKKYFADFLRGHFDGDGCFYSYWDPRWKSSLMYYTSFVSASRGHIDWLRSEINQSCGIKGHCAEKPSSSVYQLRYAKKESDILIKYMYYADDVRCLSRKHLKIRKVLDSIGG</sequence>
<evidence type="ECO:0008006" key="3">
    <source>
        <dbReference type="Google" id="ProtNLM"/>
    </source>
</evidence>
<protein>
    <recommendedName>
        <fullName evidence="3">DOD-type homing endonuclease domain-containing protein</fullName>
    </recommendedName>
</protein>
<dbReference type="SUPFAM" id="SSF55608">
    <property type="entry name" value="Homing endonucleases"/>
    <property type="match status" value="2"/>
</dbReference>
<comment type="caution">
    <text evidence="1">The sequence shown here is derived from an EMBL/GenBank/DDBJ whole genome shotgun (WGS) entry which is preliminary data.</text>
</comment>
<dbReference type="EMBL" id="MGIV01000023">
    <property type="protein sequence ID" value="OGM93627.1"/>
    <property type="molecule type" value="Genomic_DNA"/>
</dbReference>
<evidence type="ECO:0000313" key="1">
    <source>
        <dbReference type="EMBL" id="OGM93627.1"/>
    </source>
</evidence>
<proteinExistence type="predicted"/>
<evidence type="ECO:0000313" key="2">
    <source>
        <dbReference type="Proteomes" id="UP000179057"/>
    </source>
</evidence>